<proteinExistence type="predicted"/>
<reference evidence="2 3" key="1">
    <citation type="submission" date="2015-12" db="EMBL/GenBank/DDBJ databases">
        <authorList>
            <person name="Shamseldin A."/>
            <person name="Moawad H."/>
            <person name="Abd El-Rahim W.M."/>
            <person name="Sadowsky M.J."/>
        </authorList>
    </citation>
    <scope>NUCLEOTIDE SEQUENCE [LARGE SCALE GENOMIC DNA]</scope>
    <source>
        <strain evidence="2 3">DG5B</strain>
    </source>
</reference>
<dbReference type="AlphaFoldDB" id="A0A0U4BE19"/>
<accession>A0A0U4BE19</accession>
<evidence type="ECO:0000259" key="1">
    <source>
        <dbReference type="Pfam" id="PF09413"/>
    </source>
</evidence>
<protein>
    <recommendedName>
        <fullName evidence="1">DUF2007 domain-containing protein</fullName>
    </recommendedName>
</protein>
<dbReference type="Proteomes" id="UP000059542">
    <property type="component" value="Chromosome"/>
</dbReference>
<organism evidence="2 3">
    <name type="scientific">Hymenobacter sedentarius</name>
    <dbReference type="NCBI Taxonomy" id="1411621"/>
    <lineage>
        <taxon>Bacteria</taxon>
        <taxon>Pseudomonadati</taxon>
        <taxon>Bacteroidota</taxon>
        <taxon>Cytophagia</taxon>
        <taxon>Cytophagales</taxon>
        <taxon>Hymenobacteraceae</taxon>
        <taxon>Hymenobacter</taxon>
    </lineage>
</organism>
<dbReference type="Pfam" id="PF09413">
    <property type="entry name" value="DUF2007"/>
    <property type="match status" value="1"/>
</dbReference>
<dbReference type="Gene3D" id="3.30.70.790">
    <property type="entry name" value="UreE, C-terminal domain"/>
    <property type="match status" value="1"/>
</dbReference>
<dbReference type="EMBL" id="CP013909">
    <property type="protein sequence ID" value="ALW84827.1"/>
    <property type="molecule type" value="Genomic_DNA"/>
</dbReference>
<gene>
    <name evidence="2" type="ORF">AUC43_06835</name>
</gene>
<dbReference type="OrthoDB" id="8480302at2"/>
<feature type="domain" description="DUF2007" evidence="1">
    <location>
        <begin position="16"/>
        <end position="72"/>
    </location>
</feature>
<dbReference type="InterPro" id="IPR011322">
    <property type="entry name" value="N-reg_PII-like_a/b"/>
</dbReference>
<dbReference type="RefSeq" id="WP_068191309.1">
    <property type="nucleotide sequence ID" value="NZ_CP013909.1"/>
</dbReference>
<dbReference type="InterPro" id="IPR018551">
    <property type="entry name" value="DUF2007"/>
</dbReference>
<evidence type="ECO:0000313" key="2">
    <source>
        <dbReference type="EMBL" id="ALW84827.1"/>
    </source>
</evidence>
<keyword evidence="3" id="KW-1185">Reference proteome</keyword>
<name>A0A0U4BE19_9BACT</name>
<sequence>MPTPDSVVFLESYYEPMAANLARTRLEAAGIPCFLSNEHLVSLMPLYSPITGGVRLHVRQRDAEAAVEILRTVSVPLATTPDEASFAADAPDPVTPRCPHCGSSDVAYGPATRNTYGFWSALLSVLLRFPVRDKRYHCFHCGKEFK</sequence>
<dbReference type="STRING" id="1411621.AUC43_06835"/>
<dbReference type="KEGG" id="hyg:AUC43_06835"/>
<dbReference type="SUPFAM" id="SSF54913">
    <property type="entry name" value="GlnB-like"/>
    <property type="match status" value="1"/>
</dbReference>
<evidence type="ECO:0000313" key="3">
    <source>
        <dbReference type="Proteomes" id="UP000059542"/>
    </source>
</evidence>